<organism evidence="4 5">
    <name type="scientific">Arsukibacterium tuosuense</name>
    <dbReference type="NCBI Taxonomy" id="1323745"/>
    <lineage>
        <taxon>Bacteria</taxon>
        <taxon>Pseudomonadati</taxon>
        <taxon>Pseudomonadota</taxon>
        <taxon>Gammaproteobacteria</taxon>
        <taxon>Chromatiales</taxon>
        <taxon>Chromatiaceae</taxon>
        <taxon>Arsukibacterium</taxon>
    </lineage>
</organism>
<name>A0A285IUP4_9GAMM</name>
<reference evidence="5" key="1">
    <citation type="submission" date="2017-09" db="EMBL/GenBank/DDBJ databases">
        <authorList>
            <person name="Varghese N."/>
            <person name="Submissions S."/>
        </authorList>
    </citation>
    <scope>NUCLEOTIDE SEQUENCE [LARGE SCALE GENOMIC DNA]</scope>
    <source>
        <strain evidence="5">CGMCC 1.12461</strain>
    </source>
</reference>
<evidence type="ECO:0000259" key="3">
    <source>
        <dbReference type="PROSITE" id="PS50110"/>
    </source>
</evidence>
<dbReference type="Gene3D" id="3.40.50.2300">
    <property type="match status" value="1"/>
</dbReference>
<dbReference type="PANTHER" id="PTHR44591">
    <property type="entry name" value="STRESS RESPONSE REGULATOR PROTEIN 1"/>
    <property type="match status" value="1"/>
</dbReference>
<dbReference type="AlphaFoldDB" id="A0A285IUP4"/>
<dbReference type="PANTHER" id="PTHR44591:SF19">
    <property type="entry name" value="TWO-COMPONENT RESPONSE REGULATOR-RELATED"/>
    <property type="match status" value="1"/>
</dbReference>
<sequence>MIKLLFVDDDAFVLSAYRRMLHNSGHQCVFLSFPEQVWTTSELANVDIAFIDQQMPGITGSMLLFQLQQRFPLIKRVLMSGDVDVALQQLVTEQKLDAVLAKPCSKTALIQCIDKLSIEKPGRGPPISL</sequence>
<evidence type="ECO:0000313" key="5">
    <source>
        <dbReference type="Proteomes" id="UP000219353"/>
    </source>
</evidence>
<dbReference type="PROSITE" id="PS50110">
    <property type="entry name" value="RESPONSE_REGULATORY"/>
    <property type="match status" value="1"/>
</dbReference>
<gene>
    <name evidence="4" type="ORF">SAMN06297280_1846</name>
</gene>
<protein>
    <submittedName>
        <fullName evidence="4">Response regulator receiver domain-containing protein</fullName>
    </submittedName>
</protein>
<dbReference type="Pfam" id="PF00072">
    <property type="entry name" value="Response_reg"/>
    <property type="match status" value="1"/>
</dbReference>
<evidence type="ECO:0000256" key="1">
    <source>
        <dbReference type="ARBA" id="ARBA00022553"/>
    </source>
</evidence>
<evidence type="ECO:0000256" key="2">
    <source>
        <dbReference type="PROSITE-ProRule" id="PRU00169"/>
    </source>
</evidence>
<dbReference type="InterPro" id="IPR001789">
    <property type="entry name" value="Sig_transdc_resp-reg_receiver"/>
</dbReference>
<dbReference type="EMBL" id="OBEB01000003">
    <property type="protein sequence ID" value="SNY51417.1"/>
    <property type="molecule type" value="Genomic_DNA"/>
</dbReference>
<dbReference type="RefSeq" id="WP_170948968.1">
    <property type="nucleotide sequence ID" value="NZ_OBEB01000003.1"/>
</dbReference>
<keyword evidence="5" id="KW-1185">Reference proteome</keyword>
<feature type="domain" description="Response regulatory" evidence="3">
    <location>
        <begin position="3"/>
        <end position="117"/>
    </location>
</feature>
<evidence type="ECO:0000313" key="4">
    <source>
        <dbReference type="EMBL" id="SNY51417.1"/>
    </source>
</evidence>
<dbReference type="SMART" id="SM00448">
    <property type="entry name" value="REC"/>
    <property type="match status" value="1"/>
</dbReference>
<dbReference type="InterPro" id="IPR011006">
    <property type="entry name" value="CheY-like_superfamily"/>
</dbReference>
<proteinExistence type="predicted"/>
<dbReference type="GO" id="GO:0000160">
    <property type="term" value="P:phosphorelay signal transduction system"/>
    <property type="evidence" value="ECO:0007669"/>
    <property type="project" value="InterPro"/>
</dbReference>
<dbReference type="InterPro" id="IPR050595">
    <property type="entry name" value="Bact_response_regulator"/>
</dbReference>
<dbReference type="Proteomes" id="UP000219353">
    <property type="component" value="Unassembled WGS sequence"/>
</dbReference>
<feature type="modified residue" description="4-aspartylphosphate" evidence="2">
    <location>
        <position position="52"/>
    </location>
</feature>
<keyword evidence="1 2" id="KW-0597">Phosphoprotein</keyword>
<dbReference type="SUPFAM" id="SSF52172">
    <property type="entry name" value="CheY-like"/>
    <property type="match status" value="1"/>
</dbReference>
<accession>A0A285IUP4</accession>